<comment type="caution">
    <text evidence="2">The sequence shown here is derived from an EMBL/GenBank/DDBJ whole genome shotgun (WGS) entry which is preliminary data.</text>
</comment>
<evidence type="ECO:0000313" key="2">
    <source>
        <dbReference type="EMBL" id="GAA5525813.1"/>
    </source>
</evidence>
<organism evidence="2 3">
    <name type="scientific">Microbulbifer aestuariivivens</name>
    <dbReference type="NCBI Taxonomy" id="1908308"/>
    <lineage>
        <taxon>Bacteria</taxon>
        <taxon>Pseudomonadati</taxon>
        <taxon>Pseudomonadota</taxon>
        <taxon>Gammaproteobacteria</taxon>
        <taxon>Cellvibrionales</taxon>
        <taxon>Microbulbiferaceae</taxon>
        <taxon>Microbulbifer</taxon>
    </lineage>
</organism>
<dbReference type="RefSeq" id="WP_345551789.1">
    <property type="nucleotide sequence ID" value="NZ_BAABRT010000020.1"/>
</dbReference>
<accession>A0ABP9WRJ0</accession>
<name>A0ABP9WRJ0_9GAMM</name>
<keyword evidence="3" id="KW-1185">Reference proteome</keyword>
<sequence length="251" mass="27743">MARKGKGRVKGSKQYRMKVVPHRPLSGALSIVGVALLVLAASAAAYFAGQQHLRSELDHTTVAHERALQELEKLQRENEALRLRATTAEQSLTIGEQASEKVRAELVEKENRIAELKQEISFYRGLMAPADGSEGVSIGSFSISQTADTRRYQYKLLVQQSATRHSVVTGQATFIVVGSQDGQPKRYPLSALSPQVDGEMIPLRFKYFQNIEGELKLPEGFEPEGVELSLKSSGRGGFNIEQRYGWLVQKG</sequence>
<dbReference type="EMBL" id="BAABRT010000020">
    <property type="protein sequence ID" value="GAA5525813.1"/>
    <property type="molecule type" value="Genomic_DNA"/>
</dbReference>
<dbReference type="InterPro" id="IPR046703">
    <property type="entry name" value="DUF6776"/>
</dbReference>
<reference evidence="2 3" key="1">
    <citation type="submission" date="2024-02" db="EMBL/GenBank/DDBJ databases">
        <title>Microbulbifer aestuariivivens NBRC 112533.</title>
        <authorList>
            <person name="Ichikawa N."/>
            <person name="Katano-Makiyama Y."/>
            <person name="Hidaka K."/>
        </authorList>
    </citation>
    <scope>NUCLEOTIDE SEQUENCE [LARGE SCALE GENOMIC DNA]</scope>
    <source>
        <strain evidence="2 3">NBRC 112533</strain>
    </source>
</reference>
<feature type="coiled-coil region" evidence="1">
    <location>
        <begin position="57"/>
        <end position="126"/>
    </location>
</feature>
<gene>
    <name evidence="2" type="ORF">Maes01_02386</name>
</gene>
<protein>
    <submittedName>
        <fullName evidence="2">Uncharacterized protein</fullName>
    </submittedName>
</protein>
<keyword evidence="1" id="KW-0175">Coiled coil</keyword>
<proteinExistence type="predicted"/>
<dbReference type="Proteomes" id="UP001408594">
    <property type="component" value="Unassembled WGS sequence"/>
</dbReference>
<evidence type="ECO:0000313" key="3">
    <source>
        <dbReference type="Proteomes" id="UP001408594"/>
    </source>
</evidence>
<evidence type="ECO:0000256" key="1">
    <source>
        <dbReference type="SAM" id="Coils"/>
    </source>
</evidence>
<dbReference type="Pfam" id="PF20567">
    <property type="entry name" value="DUF6776"/>
    <property type="match status" value="1"/>
</dbReference>